<comment type="subcellular location">
    <subcellularLocation>
        <location evidence="2">Cell membrane</location>
        <topology evidence="2">Multi-pass membrane protein</topology>
    </subcellularLocation>
</comment>
<evidence type="ECO:0000256" key="13">
    <source>
        <dbReference type="ARBA" id="ARBA00023136"/>
    </source>
</evidence>
<organism evidence="16 17">
    <name type="scientific">Fictibacillus marinisediminis</name>
    <dbReference type="NCBI Taxonomy" id="2878389"/>
    <lineage>
        <taxon>Bacteria</taxon>
        <taxon>Bacillati</taxon>
        <taxon>Bacillota</taxon>
        <taxon>Bacilli</taxon>
        <taxon>Bacillales</taxon>
        <taxon>Fictibacillaceae</taxon>
        <taxon>Fictibacillus</taxon>
    </lineage>
</organism>
<keyword evidence="13 14" id="KW-0472">Membrane</keyword>
<evidence type="ECO:0000256" key="3">
    <source>
        <dbReference type="ARBA" id="ARBA00012438"/>
    </source>
</evidence>
<evidence type="ECO:0000256" key="6">
    <source>
        <dbReference type="ARBA" id="ARBA00022679"/>
    </source>
</evidence>
<evidence type="ECO:0000313" key="16">
    <source>
        <dbReference type="EMBL" id="MCK6256513.1"/>
    </source>
</evidence>
<protein>
    <recommendedName>
        <fullName evidence="3">histidine kinase</fullName>
        <ecNumber evidence="3">2.7.13.3</ecNumber>
    </recommendedName>
</protein>
<dbReference type="InterPro" id="IPR003594">
    <property type="entry name" value="HATPase_dom"/>
</dbReference>
<comment type="caution">
    <text evidence="16">The sequence shown here is derived from an EMBL/GenBank/DDBJ whole genome shotgun (WGS) entry which is preliminary data.</text>
</comment>
<proteinExistence type="predicted"/>
<accession>A0A9X2BGH4</accession>
<feature type="transmembrane region" description="Helical" evidence="14">
    <location>
        <begin position="417"/>
        <end position="438"/>
    </location>
</feature>
<keyword evidence="11 14" id="KW-1133">Transmembrane helix</keyword>
<keyword evidence="10" id="KW-0067">ATP-binding</keyword>
<evidence type="ECO:0000256" key="11">
    <source>
        <dbReference type="ARBA" id="ARBA00022989"/>
    </source>
</evidence>
<dbReference type="Pfam" id="PF02518">
    <property type="entry name" value="HATPase_c"/>
    <property type="match status" value="1"/>
</dbReference>
<dbReference type="Gene3D" id="3.30.565.10">
    <property type="entry name" value="Histidine kinase-like ATPase, C-terminal domain"/>
    <property type="match status" value="1"/>
</dbReference>
<keyword evidence="17" id="KW-1185">Reference proteome</keyword>
<dbReference type="RefSeq" id="WP_248252178.1">
    <property type="nucleotide sequence ID" value="NZ_JAIWJX010000002.1"/>
</dbReference>
<feature type="domain" description="Histidine kinase" evidence="15">
    <location>
        <begin position="530"/>
        <end position="743"/>
    </location>
</feature>
<comment type="catalytic activity">
    <reaction evidence="1">
        <text>ATP + protein L-histidine = ADP + protein N-phospho-L-histidine.</text>
        <dbReference type="EC" id="2.7.13.3"/>
    </reaction>
</comment>
<dbReference type="InterPro" id="IPR005467">
    <property type="entry name" value="His_kinase_dom"/>
</dbReference>
<keyword evidence="9 16" id="KW-0418">Kinase</keyword>
<dbReference type="Gene3D" id="1.10.287.130">
    <property type="match status" value="1"/>
</dbReference>
<feature type="transmembrane region" description="Helical" evidence="14">
    <location>
        <begin position="12"/>
        <end position="32"/>
    </location>
</feature>
<dbReference type="PANTHER" id="PTHR45528">
    <property type="entry name" value="SENSOR HISTIDINE KINASE CPXA"/>
    <property type="match status" value="1"/>
</dbReference>
<dbReference type="SUPFAM" id="SSF47384">
    <property type="entry name" value="Homodimeric domain of signal transducing histidine kinase"/>
    <property type="match status" value="1"/>
</dbReference>
<feature type="transmembrane region" description="Helical" evidence="14">
    <location>
        <begin position="444"/>
        <end position="463"/>
    </location>
</feature>
<keyword evidence="12" id="KW-0902">Two-component regulatory system</keyword>
<feature type="transmembrane region" description="Helical" evidence="14">
    <location>
        <begin position="361"/>
        <end position="382"/>
    </location>
</feature>
<evidence type="ECO:0000313" key="17">
    <source>
        <dbReference type="Proteomes" id="UP001139011"/>
    </source>
</evidence>
<sequence>MDTRWKSKLGQVAWVILFTIGLSGTLAFLNHWDSYMGKSYFETDEFKGEFETFLGYLHIYEVSNLTSEELKGKITVSKEEIKEYRYRNGDLSEQISTIQNQFRPQLEEANTNHDKKLESYFKKQRDKKIEDIQKNFESDKYVKQKVTKEKEEQIDQFIENKKAVQQEFQQWQSSFEYYLQNNETAEVFTNLTAANKEDAYKQLESRNMLYLQNYTGEKNSYLSISDFSPSLDDEGDSQQAAMGILADDHSVLEGKIGVPKALPADSMINNQYKMFKKNQLFFFLFSAAGLIALCVSIWLAKKHQLLLLIAHSSYITLYKKIPVDLKIGCMIISAIAFFISLGVATDYNIYGTYASMIDDTVITIGFASFITGLTLIQLIWLISEWKENDWTKGYWKTSLTYRFWHDLEKFFHFRSLAFQYLILLIVIFASGFGVGFVLYHVQLVGLYLVLFMVVTVPILMFSLKKISYFNRIILHSSELAAGNMEPDLKAKGSSALAGLARNINTLKHGVKSLQKSEAKSERLKTELITNVSHDLRTPLTSIITYTELLKTPDLDGESREAYVQIIDKKSKRLKVLIEDLFEASKMASGSIELVKARVDIVQLLQQALAEYDEAIEQSTLQIRMSASEQPIDAYVDGQKIWRVFDNLIGNILKYSLENTRVYIAVEKRQDLAVLSFKNVSKYELGGNTEELFERFKRGDTSRHTEGSGLGLAIAKSIIDLHEGSMDVEADGDLFKVNIELDLA</sequence>
<dbReference type="GO" id="GO:0005886">
    <property type="term" value="C:plasma membrane"/>
    <property type="evidence" value="ECO:0007669"/>
    <property type="project" value="UniProtKB-SubCell"/>
</dbReference>
<evidence type="ECO:0000256" key="8">
    <source>
        <dbReference type="ARBA" id="ARBA00022741"/>
    </source>
</evidence>
<dbReference type="InterPro" id="IPR004358">
    <property type="entry name" value="Sig_transdc_His_kin-like_C"/>
</dbReference>
<dbReference type="InterPro" id="IPR036097">
    <property type="entry name" value="HisK_dim/P_sf"/>
</dbReference>
<evidence type="ECO:0000256" key="10">
    <source>
        <dbReference type="ARBA" id="ARBA00022840"/>
    </source>
</evidence>
<evidence type="ECO:0000256" key="14">
    <source>
        <dbReference type="SAM" id="Phobius"/>
    </source>
</evidence>
<keyword evidence="7 14" id="KW-0812">Transmembrane</keyword>
<dbReference type="GO" id="GO:0005524">
    <property type="term" value="F:ATP binding"/>
    <property type="evidence" value="ECO:0007669"/>
    <property type="project" value="UniProtKB-KW"/>
</dbReference>
<name>A0A9X2BGH4_9BACL</name>
<dbReference type="PROSITE" id="PS50109">
    <property type="entry name" value="HIS_KIN"/>
    <property type="match status" value="1"/>
</dbReference>
<evidence type="ECO:0000256" key="1">
    <source>
        <dbReference type="ARBA" id="ARBA00000085"/>
    </source>
</evidence>
<evidence type="ECO:0000256" key="12">
    <source>
        <dbReference type="ARBA" id="ARBA00023012"/>
    </source>
</evidence>
<feature type="transmembrane region" description="Helical" evidence="14">
    <location>
        <begin position="280"/>
        <end position="300"/>
    </location>
</feature>
<keyword evidence="6" id="KW-0808">Transferase</keyword>
<evidence type="ECO:0000256" key="9">
    <source>
        <dbReference type="ARBA" id="ARBA00022777"/>
    </source>
</evidence>
<dbReference type="EMBL" id="JAIWJX010000002">
    <property type="protein sequence ID" value="MCK6256513.1"/>
    <property type="molecule type" value="Genomic_DNA"/>
</dbReference>
<dbReference type="InterPro" id="IPR036890">
    <property type="entry name" value="HATPase_C_sf"/>
</dbReference>
<dbReference type="GO" id="GO:0000155">
    <property type="term" value="F:phosphorelay sensor kinase activity"/>
    <property type="evidence" value="ECO:0007669"/>
    <property type="project" value="InterPro"/>
</dbReference>
<evidence type="ECO:0000256" key="4">
    <source>
        <dbReference type="ARBA" id="ARBA00022475"/>
    </source>
</evidence>
<dbReference type="Pfam" id="PF00512">
    <property type="entry name" value="HisKA"/>
    <property type="match status" value="1"/>
</dbReference>
<gene>
    <name evidence="16" type="ORF">LCY76_07900</name>
</gene>
<evidence type="ECO:0000256" key="2">
    <source>
        <dbReference type="ARBA" id="ARBA00004651"/>
    </source>
</evidence>
<evidence type="ECO:0000256" key="5">
    <source>
        <dbReference type="ARBA" id="ARBA00022553"/>
    </source>
</evidence>
<dbReference type="PRINTS" id="PR00344">
    <property type="entry name" value="BCTRLSENSOR"/>
</dbReference>
<dbReference type="SMART" id="SM00387">
    <property type="entry name" value="HATPase_c"/>
    <property type="match status" value="1"/>
</dbReference>
<dbReference type="Proteomes" id="UP001139011">
    <property type="component" value="Unassembled WGS sequence"/>
</dbReference>
<dbReference type="SMART" id="SM00388">
    <property type="entry name" value="HisKA"/>
    <property type="match status" value="1"/>
</dbReference>
<evidence type="ECO:0000256" key="7">
    <source>
        <dbReference type="ARBA" id="ARBA00022692"/>
    </source>
</evidence>
<keyword evidence="4" id="KW-1003">Cell membrane</keyword>
<dbReference type="InterPro" id="IPR050398">
    <property type="entry name" value="HssS/ArlS-like"/>
</dbReference>
<dbReference type="CDD" id="cd00082">
    <property type="entry name" value="HisKA"/>
    <property type="match status" value="1"/>
</dbReference>
<dbReference type="InterPro" id="IPR003661">
    <property type="entry name" value="HisK_dim/P_dom"/>
</dbReference>
<dbReference type="PANTHER" id="PTHR45528:SF1">
    <property type="entry name" value="SENSOR HISTIDINE KINASE CPXA"/>
    <property type="match status" value="1"/>
</dbReference>
<keyword evidence="8" id="KW-0547">Nucleotide-binding</keyword>
<dbReference type="EC" id="2.7.13.3" evidence="3"/>
<keyword evidence="5" id="KW-0597">Phosphoprotein</keyword>
<dbReference type="SUPFAM" id="SSF55874">
    <property type="entry name" value="ATPase domain of HSP90 chaperone/DNA topoisomerase II/histidine kinase"/>
    <property type="match status" value="1"/>
</dbReference>
<dbReference type="AlphaFoldDB" id="A0A9X2BGH4"/>
<feature type="transmembrane region" description="Helical" evidence="14">
    <location>
        <begin position="321"/>
        <end position="341"/>
    </location>
</feature>
<reference evidence="16" key="1">
    <citation type="submission" date="2021-09" db="EMBL/GenBank/DDBJ databases">
        <title>Genome analysis of Fictibacillus sp. KIGAM418 isolated from marine sediment.</title>
        <authorList>
            <person name="Seo M.-J."/>
            <person name="Cho E.-S."/>
            <person name="Hwang C.Y."/>
        </authorList>
    </citation>
    <scope>NUCLEOTIDE SEQUENCE</scope>
    <source>
        <strain evidence="16">KIGAM418</strain>
    </source>
</reference>
<dbReference type="FunFam" id="1.10.287.130:FF:000008">
    <property type="entry name" value="Two-component sensor histidine kinase"/>
    <property type="match status" value="1"/>
</dbReference>
<evidence type="ECO:0000259" key="15">
    <source>
        <dbReference type="PROSITE" id="PS50109"/>
    </source>
</evidence>